<feature type="transmembrane region" description="Helical" evidence="6">
    <location>
        <begin position="115"/>
        <end position="136"/>
    </location>
</feature>
<keyword evidence="5" id="KW-0408">Iron</keyword>
<evidence type="ECO:0000256" key="5">
    <source>
        <dbReference type="ARBA" id="ARBA00023004"/>
    </source>
</evidence>
<evidence type="ECO:0000313" key="8">
    <source>
        <dbReference type="EMBL" id="VAX02900.1"/>
    </source>
</evidence>
<evidence type="ECO:0000256" key="4">
    <source>
        <dbReference type="ARBA" id="ARBA00022982"/>
    </source>
</evidence>
<reference evidence="8" key="1">
    <citation type="submission" date="2018-06" db="EMBL/GenBank/DDBJ databases">
        <authorList>
            <person name="Zhirakovskaya E."/>
        </authorList>
    </citation>
    <scope>NUCLEOTIDE SEQUENCE</scope>
</reference>
<protein>
    <recommendedName>
        <fullName evidence="7">Cytochrome c-552/DMSO reductase-like haem-binding domain-containing protein</fullName>
    </recommendedName>
</protein>
<evidence type="ECO:0000256" key="2">
    <source>
        <dbReference type="ARBA" id="ARBA00022617"/>
    </source>
</evidence>
<gene>
    <name evidence="8" type="ORF">MNBD_GAMMA20-1258</name>
</gene>
<keyword evidence="6" id="KW-0472">Membrane</keyword>
<dbReference type="Pfam" id="PF09459">
    <property type="entry name" value="EB_dh"/>
    <property type="match status" value="1"/>
</dbReference>
<dbReference type="Gene3D" id="2.60.40.1190">
    <property type="match status" value="1"/>
</dbReference>
<dbReference type="InterPro" id="IPR019020">
    <property type="entry name" value="Cyt-c552/DMSO_Rdtase_haem-bd"/>
</dbReference>
<evidence type="ECO:0000256" key="3">
    <source>
        <dbReference type="ARBA" id="ARBA00022723"/>
    </source>
</evidence>
<evidence type="ECO:0000259" key="7">
    <source>
        <dbReference type="Pfam" id="PF09459"/>
    </source>
</evidence>
<dbReference type="GO" id="GO:0046872">
    <property type="term" value="F:metal ion binding"/>
    <property type="evidence" value="ECO:0007669"/>
    <property type="project" value="UniProtKB-KW"/>
</dbReference>
<keyword evidence="4" id="KW-0249">Electron transport</keyword>
<sequence length="155" mass="16801">MGDATHPVNLWQWKSGTTDAAETVAMFNSRGFKDVEARDAADAGLQAKGSYHEGTWRVVMVRPLTTADAENDLQFIEGRFIPVAFAAWDGSNLGEKGSRHTMTTWYWLLLKPSTGVMPIIMALVIAGLFAGALLWWARNAATGKAAGKDSKEGTV</sequence>
<dbReference type="EMBL" id="UOFU01000299">
    <property type="protein sequence ID" value="VAX02900.1"/>
    <property type="molecule type" value="Genomic_DNA"/>
</dbReference>
<name>A0A3B1AXQ2_9ZZZZ</name>
<feature type="domain" description="Cytochrome c-552/DMSO reductase-like haem-binding" evidence="7">
    <location>
        <begin position="42"/>
        <end position="96"/>
    </location>
</feature>
<keyword evidence="1" id="KW-0813">Transport</keyword>
<keyword evidence="6" id="KW-1133">Transmembrane helix</keyword>
<evidence type="ECO:0000256" key="6">
    <source>
        <dbReference type="SAM" id="Phobius"/>
    </source>
</evidence>
<keyword evidence="3" id="KW-0479">Metal-binding</keyword>
<accession>A0A3B1AXQ2</accession>
<keyword evidence="6" id="KW-0812">Transmembrane</keyword>
<keyword evidence="2" id="KW-0349">Heme</keyword>
<proteinExistence type="predicted"/>
<evidence type="ECO:0000256" key="1">
    <source>
        <dbReference type="ARBA" id="ARBA00022448"/>
    </source>
</evidence>
<organism evidence="8">
    <name type="scientific">hydrothermal vent metagenome</name>
    <dbReference type="NCBI Taxonomy" id="652676"/>
    <lineage>
        <taxon>unclassified sequences</taxon>
        <taxon>metagenomes</taxon>
        <taxon>ecological metagenomes</taxon>
    </lineage>
</organism>
<dbReference type="GO" id="GO:0020037">
    <property type="term" value="F:heme binding"/>
    <property type="evidence" value="ECO:0007669"/>
    <property type="project" value="InterPro"/>
</dbReference>
<dbReference type="AlphaFoldDB" id="A0A3B1AXQ2"/>